<dbReference type="InterPro" id="IPR018989">
    <property type="entry name" value="DUF2001"/>
</dbReference>
<gene>
    <name evidence="1" type="ORF">CLOSTMETH_01741</name>
</gene>
<evidence type="ECO:0000313" key="2">
    <source>
        <dbReference type="Proteomes" id="UP000003340"/>
    </source>
</evidence>
<sequence length="157" mass="17860">MNNEQSILDTRRLLSGKDGRLFVTTSSGTQIFLAEVDDFTASLNINNTDYQPVGSALSFAVPTGYTISLTLVEAVVRDDVMLKELIDDLRNGKFPFWDFQGAITRSEDEEERQIFRNCIPDGQIDLMNLKPGEIIKRNWNFRVNGMPEYLSLFKTEV</sequence>
<dbReference type="Pfam" id="PF09393">
    <property type="entry name" value="DUF2001"/>
    <property type="match status" value="1"/>
</dbReference>
<proteinExistence type="predicted"/>
<evidence type="ECO:0000313" key="1">
    <source>
        <dbReference type="EMBL" id="EEG30672.1"/>
    </source>
</evidence>
<accession>C0ED20</accession>
<reference evidence="1 2" key="1">
    <citation type="submission" date="2009-01" db="EMBL/GenBank/DDBJ databases">
        <authorList>
            <person name="Fulton L."/>
            <person name="Clifton S."/>
            <person name="Fulton B."/>
            <person name="Xu J."/>
            <person name="Minx P."/>
            <person name="Pepin K.H."/>
            <person name="Johnson M."/>
            <person name="Bhonagiri V."/>
            <person name="Nash W.E."/>
            <person name="Mardis E.R."/>
            <person name="Wilson R.K."/>
        </authorList>
    </citation>
    <scope>NUCLEOTIDE SEQUENCE [LARGE SCALE GENOMIC DNA]</scope>
    <source>
        <strain evidence="1 2">DSM 5476</strain>
    </source>
</reference>
<dbReference type="AlphaFoldDB" id="C0ED20"/>
<keyword evidence="2" id="KW-1185">Reference proteome</keyword>
<dbReference type="Gene3D" id="2.30.110.40">
    <property type="entry name" value="Phage tail tube protein"/>
    <property type="match status" value="1"/>
</dbReference>
<protein>
    <submittedName>
        <fullName evidence="1">Uncharacterized protein</fullName>
    </submittedName>
</protein>
<organism evidence="1 2">
    <name type="scientific">[Clostridium] methylpentosum DSM 5476</name>
    <dbReference type="NCBI Taxonomy" id="537013"/>
    <lineage>
        <taxon>Bacteria</taxon>
        <taxon>Bacillati</taxon>
        <taxon>Bacillota</taxon>
        <taxon>Clostridia</taxon>
        <taxon>Eubacteriales</taxon>
        <taxon>Oscillospiraceae</taxon>
        <taxon>Oscillospiraceae incertae sedis</taxon>
    </lineage>
</organism>
<reference evidence="1 2" key="2">
    <citation type="submission" date="2009-02" db="EMBL/GenBank/DDBJ databases">
        <title>Draft genome sequence of Clostridium methylpentosum (DSM 5476).</title>
        <authorList>
            <person name="Sudarsanam P."/>
            <person name="Ley R."/>
            <person name="Guruge J."/>
            <person name="Turnbaugh P.J."/>
            <person name="Mahowald M."/>
            <person name="Liep D."/>
            <person name="Gordon J."/>
        </authorList>
    </citation>
    <scope>NUCLEOTIDE SEQUENCE [LARGE SCALE GENOMIC DNA]</scope>
    <source>
        <strain evidence="1 2">DSM 5476</strain>
    </source>
</reference>
<dbReference type="Proteomes" id="UP000003340">
    <property type="component" value="Unassembled WGS sequence"/>
</dbReference>
<dbReference type="STRING" id="537013.CLOSTMETH_01741"/>
<name>C0ED20_9FIRM</name>
<dbReference type="EMBL" id="ACEC01000058">
    <property type="protein sequence ID" value="EEG30672.1"/>
    <property type="molecule type" value="Genomic_DNA"/>
</dbReference>
<dbReference type="SUPFAM" id="SSF69279">
    <property type="entry name" value="Phage tail proteins"/>
    <property type="match status" value="1"/>
</dbReference>
<dbReference type="HOGENOM" id="CLU_141504_0_0_9"/>
<comment type="caution">
    <text evidence="1">The sequence shown here is derived from an EMBL/GenBank/DDBJ whole genome shotgun (WGS) entry which is preliminary data.</text>
</comment>
<dbReference type="eggNOG" id="ENOG50314B5">
    <property type="taxonomic scope" value="Bacteria"/>
</dbReference>
<dbReference type="InterPro" id="IPR038628">
    <property type="entry name" value="XkdM-like_sf"/>
</dbReference>